<dbReference type="EMBL" id="BQNB010019279">
    <property type="protein sequence ID" value="GJT83625.1"/>
    <property type="molecule type" value="Genomic_DNA"/>
</dbReference>
<accession>A0ABQ5H8I8</accession>
<evidence type="ECO:0000313" key="2">
    <source>
        <dbReference type="EMBL" id="GJT83625.1"/>
    </source>
</evidence>
<dbReference type="Pfam" id="PF00078">
    <property type="entry name" value="RVT_1"/>
    <property type="match status" value="1"/>
</dbReference>
<keyword evidence="2" id="KW-0695">RNA-directed DNA polymerase</keyword>
<proteinExistence type="predicted"/>
<dbReference type="SUPFAM" id="SSF56672">
    <property type="entry name" value="DNA/RNA polymerases"/>
    <property type="match status" value="1"/>
</dbReference>
<dbReference type="Proteomes" id="UP001151760">
    <property type="component" value="Unassembled WGS sequence"/>
</dbReference>
<reference evidence="2" key="1">
    <citation type="journal article" date="2022" name="Int. J. Mol. Sci.">
        <title>Draft Genome of Tanacetum Coccineum: Genomic Comparison of Closely Related Tanacetum-Family Plants.</title>
        <authorList>
            <person name="Yamashiro T."/>
            <person name="Shiraishi A."/>
            <person name="Nakayama K."/>
            <person name="Satake H."/>
        </authorList>
    </citation>
    <scope>NUCLEOTIDE SEQUENCE</scope>
</reference>
<feature type="domain" description="Reverse transcriptase" evidence="1">
    <location>
        <begin position="1"/>
        <end position="162"/>
    </location>
</feature>
<dbReference type="InterPro" id="IPR043502">
    <property type="entry name" value="DNA/RNA_pol_sf"/>
</dbReference>
<dbReference type="PANTHER" id="PTHR33116:SF77">
    <property type="entry name" value="RNA-DIRECTED DNA POLYMERASE"/>
    <property type="match status" value="1"/>
</dbReference>
<keyword evidence="2" id="KW-0808">Transferase</keyword>
<reference evidence="2" key="2">
    <citation type="submission" date="2022-01" db="EMBL/GenBank/DDBJ databases">
        <authorList>
            <person name="Yamashiro T."/>
            <person name="Shiraishi A."/>
            <person name="Satake H."/>
            <person name="Nakayama K."/>
        </authorList>
    </citation>
    <scope>NUCLEOTIDE SEQUENCE</scope>
</reference>
<organism evidence="2 3">
    <name type="scientific">Tanacetum coccineum</name>
    <dbReference type="NCBI Taxonomy" id="301880"/>
    <lineage>
        <taxon>Eukaryota</taxon>
        <taxon>Viridiplantae</taxon>
        <taxon>Streptophyta</taxon>
        <taxon>Embryophyta</taxon>
        <taxon>Tracheophyta</taxon>
        <taxon>Spermatophyta</taxon>
        <taxon>Magnoliopsida</taxon>
        <taxon>eudicotyledons</taxon>
        <taxon>Gunneridae</taxon>
        <taxon>Pentapetalae</taxon>
        <taxon>asterids</taxon>
        <taxon>campanulids</taxon>
        <taxon>Asterales</taxon>
        <taxon>Asteraceae</taxon>
        <taxon>Asteroideae</taxon>
        <taxon>Anthemideae</taxon>
        <taxon>Anthemidinae</taxon>
        <taxon>Tanacetum</taxon>
    </lineage>
</organism>
<dbReference type="InterPro" id="IPR000477">
    <property type="entry name" value="RT_dom"/>
</dbReference>
<dbReference type="PROSITE" id="PS50878">
    <property type="entry name" value="RT_POL"/>
    <property type="match status" value="1"/>
</dbReference>
<keyword evidence="3" id="KW-1185">Reference proteome</keyword>
<dbReference type="InterPro" id="IPR026960">
    <property type="entry name" value="RVT-Znf"/>
</dbReference>
<evidence type="ECO:0000259" key="1">
    <source>
        <dbReference type="PROSITE" id="PS50878"/>
    </source>
</evidence>
<evidence type="ECO:0000313" key="3">
    <source>
        <dbReference type="Proteomes" id="UP001151760"/>
    </source>
</evidence>
<protein>
    <submittedName>
        <fullName evidence="2">RNA-directed DNA polymerase, eukaryota, reverse transcriptase zinc-binding domain protein</fullName>
    </submittedName>
</protein>
<keyword evidence="2" id="KW-0548">Nucleotidyltransferase</keyword>
<comment type="caution">
    <text evidence="2">The sequence shown here is derived from an EMBL/GenBank/DDBJ whole genome shotgun (WGS) entry which is preliminary data.</text>
</comment>
<name>A0ABQ5H8I8_9ASTR</name>
<dbReference type="GO" id="GO:0003964">
    <property type="term" value="F:RNA-directed DNA polymerase activity"/>
    <property type="evidence" value="ECO:0007669"/>
    <property type="project" value="UniProtKB-KW"/>
</dbReference>
<dbReference type="PANTHER" id="PTHR33116">
    <property type="entry name" value="REVERSE TRANSCRIPTASE ZINC-BINDING DOMAIN-CONTAINING PROTEIN-RELATED-RELATED"/>
    <property type="match status" value="1"/>
</dbReference>
<sequence>MEQMCFSLKWRKWINGCLNSAFGSVLVNGSPTKEFKFKKGLRQGESLSPFLFILTIEALHITLQEAKQKYIFEGIKVGSNLIDVSHFQFADDALILGKWSIENAKNLFHLLRCFHMSSGLKVNFNKSKFFSVGVNDVQTHNFASILCCQPSTLPCTYLGLPLGSNMNKSCNWKPILDKFHKRLTSWRSRNISYGGRLTLLKSVLGALGTYFFSLFKAPKCVINNLEKLRRNFFWGGSLVCNKMAWIVWNEVCSPSIHGGLRIGSLHASNMAMLGLDMDSVRCLICDDAIETAQHLFIDCIVAKSLWSMVTSWWGFKDYPKDLDNLLSWADSLNLTNPIKVFFDTVIQTTVGLKKAWMMKW</sequence>
<gene>
    <name evidence="2" type="ORF">Tco_1057967</name>
</gene>
<dbReference type="Pfam" id="PF13966">
    <property type="entry name" value="zf-RVT"/>
    <property type="match status" value="1"/>
</dbReference>